<feature type="compositionally biased region" description="Basic and acidic residues" evidence="1">
    <location>
        <begin position="83"/>
        <end position="94"/>
    </location>
</feature>
<feature type="compositionally biased region" description="Basic residues" evidence="1">
    <location>
        <begin position="54"/>
        <end position="69"/>
    </location>
</feature>
<evidence type="ECO:0000313" key="2">
    <source>
        <dbReference type="EMBL" id="KAJ1193332.1"/>
    </source>
</evidence>
<dbReference type="Proteomes" id="UP001066276">
    <property type="component" value="Chromosome 2_2"/>
</dbReference>
<feature type="region of interest" description="Disordered" evidence="1">
    <location>
        <begin position="1"/>
        <end position="99"/>
    </location>
</feature>
<dbReference type="AlphaFoldDB" id="A0AAV7UXS8"/>
<sequence length="122" mass="12985">MAGGMCAPPPCQAPPRHRGSSAQLYNLGRGADAAAPTPTGEERQERPGDAGLRARSRPRPPAGVKRRGPPHSGEPHTAPAAPRLRDSAPQRADDIQPETLWSRSSICLLGPACKRFDLLKIL</sequence>
<gene>
    <name evidence="2" type="ORF">NDU88_002630</name>
</gene>
<organism evidence="2 3">
    <name type="scientific">Pleurodeles waltl</name>
    <name type="common">Iberian ribbed newt</name>
    <dbReference type="NCBI Taxonomy" id="8319"/>
    <lineage>
        <taxon>Eukaryota</taxon>
        <taxon>Metazoa</taxon>
        <taxon>Chordata</taxon>
        <taxon>Craniata</taxon>
        <taxon>Vertebrata</taxon>
        <taxon>Euteleostomi</taxon>
        <taxon>Amphibia</taxon>
        <taxon>Batrachia</taxon>
        <taxon>Caudata</taxon>
        <taxon>Salamandroidea</taxon>
        <taxon>Salamandridae</taxon>
        <taxon>Pleurodelinae</taxon>
        <taxon>Pleurodeles</taxon>
    </lineage>
</organism>
<keyword evidence="3" id="KW-1185">Reference proteome</keyword>
<evidence type="ECO:0000313" key="3">
    <source>
        <dbReference type="Proteomes" id="UP001066276"/>
    </source>
</evidence>
<dbReference type="EMBL" id="JANPWB010000004">
    <property type="protein sequence ID" value="KAJ1193332.1"/>
    <property type="molecule type" value="Genomic_DNA"/>
</dbReference>
<name>A0AAV7UXS8_PLEWA</name>
<protein>
    <submittedName>
        <fullName evidence="2">Uncharacterized protein</fullName>
    </submittedName>
</protein>
<comment type="caution">
    <text evidence="2">The sequence shown here is derived from an EMBL/GenBank/DDBJ whole genome shotgun (WGS) entry which is preliminary data.</text>
</comment>
<proteinExistence type="predicted"/>
<accession>A0AAV7UXS8</accession>
<reference evidence="2" key="1">
    <citation type="journal article" date="2022" name="bioRxiv">
        <title>Sequencing and chromosome-scale assembly of the giantPleurodeles waltlgenome.</title>
        <authorList>
            <person name="Brown T."/>
            <person name="Elewa A."/>
            <person name="Iarovenko S."/>
            <person name="Subramanian E."/>
            <person name="Araus A.J."/>
            <person name="Petzold A."/>
            <person name="Susuki M."/>
            <person name="Suzuki K.-i.T."/>
            <person name="Hayashi T."/>
            <person name="Toyoda A."/>
            <person name="Oliveira C."/>
            <person name="Osipova E."/>
            <person name="Leigh N.D."/>
            <person name="Simon A."/>
            <person name="Yun M.H."/>
        </authorList>
    </citation>
    <scope>NUCLEOTIDE SEQUENCE</scope>
    <source>
        <strain evidence="2">20211129_DDA</strain>
        <tissue evidence="2">Liver</tissue>
    </source>
</reference>
<evidence type="ECO:0000256" key="1">
    <source>
        <dbReference type="SAM" id="MobiDB-lite"/>
    </source>
</evidence>